<dbReference type="EMBL" id="AOKY01000403">
    <property type="protein sequence ID" value="KDB21663.1"/>
    <property type="molecule type" value="Genomic_DNA"/>
</dbReference>
<evidence type="ECO:0000256" key="1">
    <source>
        <dbReference type="SAM" id="SignalP"/>
    </source>
</evidence>
<gene>
    <name evidence="2" type="ORF">H109_06409</name>
</gene>
<evidence type="ECO:0008006" key="4">
    <source>
        <dbReference type="Google" id="ProtNLM"/>
    </source>
</evidence>
<keyword evidence="1" id="KW-0732">Signal</keyword>
<dbReference type="HOGENOM" id="CLU_1677409_0_0_1"/>
<dbReference type="AlphaFoldDB" id="A0A059J1W5"/>
<feature type="chain" id="PRO_5001575076" description="Fungal calcium binding protein domain-containing protein" evidence="1">
    <location>
        <begin position="25"/>
        <end position="145"/>
    </location>
</feature>
<organism evidence="2 3">
    <name type="scientific">Trichophyton interdigitale (strain MR816)</name>
    <dbReference type="NCBI Taxonomy" id="1215338"/>
    <lineage>
        <taxon>Eukaryota</taxon>
        <taxon>Fungi</taxon>
        <taxon>Dikarya</taxon>
        <taxon>Ascomycota</taxon>
        <taxon>Pezizomycotina</taxon>
        <taxon>Eurotiomycetes</taxon>
        <taxon>Eurotiomycetidae</taxon>
        <taxon>Onygenales</taxon>
        <taxon>Arthrodermataceae</taxon>
        <taxon>Trichophyton</taxon>
    </lineage>
</organism>
<comment type="caution">
    <text evidence="2">The sequence shown here is derived from an EMBL/GenBank/DDBJ whole genome shotgun (WGS) entry which is preliminary data.</text>
</comment>
<evidence type="ECO:0000313" key="2">
    <source>
        <dbReference type="EMBL" id="KDB21663.1"/>
    </source>
</evidence>
<dbReference type="OrthoDB" id="4173750at2759"/>
<sequence>MKVKNQYIATFISIVALLAPVVLADSGWIDLIKEKCPHISAQCLDVADKAHQPGFNVVEATQAAKIMPICNPAYDECSRIILDDAEAFPPGSPQGNPVTCVLQLAPDHFKYFLDNDSAEIPIPRNQNCPLRELHRVAHVELGPLA</sequence>
<accession>A0A059J1W5</accession>
<feature type="signal peptide" evidence="1">
    <location>
        <begin position="1"/>
        <end position="24"/>
    </location>
</feature>
<dbReference type="OMA" id="GWIELIQ"/>
<dbReference type="Proteomes" id="UP000024533">
    <property type="component" value="Unassembled WGS sequence"/>
</dbReference>
<protein>
    <recommendedName>
        <fullName evidence="4">Fungal calcium binding protein domain-containing protein</fullName>
    </recommendedName>
</protein>
<keyword evidence="3" id="KW-1185">Reference proteome</keyword>
<evidence type="ECO:0000313" key="3">
    <source>
        <dbReference type="Proteomes" id="UP000024533"/>
    </source>
</evidence>
<reference evidence="2 3" key="1">
    <citation type="submission" date="2014-02" db="EMBL/GenBank/DDBJ databases">
        <title>The Genome Sequence of Trichophyton interdigitale MR816.</title>
        <authorList>
            <consortium name="The Broad Institute Genomics Platform"/>
            <person name="Cuomo C.A."/>
            <person name="White T.C."/>
            <person name="Graser Y."/>
            <person name="Martinez-Rossi N."/>
            <person name="Heitman J."/>
            <person name="Young S.K."/>
            <person name="Zeng Q."/>
            <person name="Gargeya S."/>
            <person name="Abouelleil A."/>
            <person name="Alvarado L."/>
            <person name="Chapman S.B."/>
            <person name="Gainer-Dewar J."/>
            <person name="Goldberg J."/>
            <person name="Griggs A."/>
            <person name="Gujja S."/>
            <person name="Hansen M."/>
            <person name="Howarth C."/>
            <person name="Imamovic A."/>
            <person name="Larimer J."/>
            <person name="Martinez D."/>
            <person name="Murphy C."/>
            <person name="Pearson M.D."/>
            <person name="Persinoti G."/>
            <person name="Poon T."/>
            <person name="Priest M."/>
            <person name="Roberts A.D."/>
            <person name="Saif S."/>
            <person name="Shea T.D."/>
            <person name="Sykes S.N."/>
            <person name="Wortman J."/>
            <person name="Nusbaum C."/>
            <person name="Birren B."/>
        </authorList>
    </citation>
    <scope>NUCLEOTIDE SEQUENCE [LARGE SCALE GENOMIC DNA]</scope>
    <source>
        <strain evidence="2 3">MR816</strain>
    </source>
</reference>
<name>A0A059J1W5_TRIIM</name>
<proteinExistence type="predicted"/>